<dbReference type="Pfam" id="PF08448">
    <property type="entry name" value="PAS_4"/>
    <property type="match status" value="1"/>
</dbReference>
<dbReference type="Proteomes" id="UP001596201">
    <property type="component" value="Unassembled WGS sequence"/>
</dbReference>
<dbReference type="PRINTS" id="PR00260">
    <property type="entry name" value="CHEMTRNSDUCR"/>
</dbReference>
<accession>A0ABD5RCH3</accession>
<organism evidence="8 9">
    <name type="scientific">Salinirubrum litoreum</name>
    <dbReference type="NCBI Taxonomy" id="1126234"/>
    <lineage>
        <taxon>Archaea</taxon>
        <taxon>Methanobacteriati</taxon>
        <taxon>Methanobacteriota</taxon>
        <taxon>Stenosarchaea group</taxon>
        <taxon>Halobacteria</taxon>
        <taxon>Halobacteriales</taxon>
        <taxon>Haloferacaceae</taxon>
        <taxon>Salinirubrum</taxon>
    </lineage>
</organism>
<dbReference type="CDD" id="cd00130">
    <property type="entry name" value="PAS"/>
    <property type="match status" value="1"/>
</dbReference>
<dbReference type="InterPro" id="IPR004090">
    <property type="entry name" value="Chemotax_Me-accpt_rcpt"/>
</dbReference>
<dbReference type="PROSITE" id="PS50111">
    <property type="entry name" value="CHEMOTAXIS_TRANSDUC_2"/>
    <property type="match status" value="1"/>
</dbReference>
<keyword evidence="1 3" id="KW-0807">Transducer</keyword>
<dbReference type="Gene3D" id="1.10.287.950">
    <property type="entry name" value="Methyl-accepting chemotaxis protein"/>
    <property type="match status" value="1"/>
</dbReference>
<dbReference type="Gene3D" id="3.30.450.20">
    <property type="entry name" value="PAS domain"/>
    <property type="match status" value="1"/>
</dbReference>
<dbReference type="NCBIfam" id="TIGR00229">
    <property type="entry name" value="sensory_box"/>
    <property type="match status" value="1"/>
</dbReference>
<dbReference type="SUPFAM" id="SSF55785">
    <property type="entry name" value="PYP-like sensor domain (PAS domain)"/>
    <property type="match status" value="1"/>
</dbReference>
<dbReference type="PANTHER" id="PTHR32089:SF112">
    <property type="entry name" value="LYSOZYME-LIKE PROTEIN-RELATED"/>
    <property type="match status" value="1"/>
</dbReference>
<feature type="region of interest" description="Disordered" evidence="5">
    <location>
        <begin position="1"/>
        <end position="78"/>
    </location>
</feature>
<evidence type="ECO:0000259" key="7">
    <source>
        <dbReference type="PROSITE" id="PS50112"/>
    </source>
</evidence>
<sequence length="589" mass="62201">MSDDVHVGEHGASEGTGGDPREGDADDASTAPDDVSSRVHVGEAAVARAQRERSGDAGHEAGDTNDRPADSPAPPTARAGMTVAEGTILDGVGAPIFMLDAGHEVIAWNHGLEQLTGVPAEEALGSTHASEAFYPDGRRAKTLADKVLDEPEAAHESYDITLEDSDLPLYGDTSTMLDRHGTERHISFTAMPIRDAGQVVGVVETVHDRTEDVRRHRAISELVDELQTTIRRLVGGELATRAEFTGDREAVDDGLLSVVDELNEMAEQFEQLTGRVDRKTAALDAAVQRAVEAAARIDRHVEAQNDLLDEGATEMQSFSASMEEVAATADQVNAAAEGASEAAADGLDASEDAREVTDEVIETSDDLVASVQHLGERMDDIESVVEVISEVAEQTNLLALNANIEAARAGEDGDGFAVVADEVKALAEETRTHTEEITDRIAELQAEADRTVDATEQSHERIEHAGERITTVLEAFDAIAESIDEAARGVVEVSRATDDQAATVEDLTATIETVQGYAEKTETATDEIVAATDAQSDAIDELGESVADLRGNDEVGATVEADGGIVSGEREAGTSGETGFVPADPVDPE</sequence>
<evidence type="ECO:0000313" key="9">
    <source>
        <dbReference type="Proteomes" id="UP001596201"/>
    </source>
</evidence>
<feature type="domain" description="Methyl-accepting transducer" evidence="6">
    <location>
        <begin position="279"/>
        <end position="515"/>
    </location>
</feature>
<protein>
    <submittedName>
        <fullName evidence="8">Methyl-accepting chemotaxis protein</fullName>
    </submittedName>
</protein>
<dbReference type="InterPro" id="IPR035965">
    <property type="entry name" value="PAS-like_dom_sf"/>
</dbReference>
<reference evidence="8 9" key="1">
    <citation type="journal article" date="2019" name="Int. J. Syst. Evol. Microbiol.">
        <title>The Global Catalogue of Microorganisms (GCM) 10K type strain sequencing project: providing services to taxonomists for standard genome sequencing and annotation.</title>
        <authorList>
            <consortium name="The Broad Institute Genomics Platform"/>
            <consortium name="The Broad Institute Genome Sequencing Center for Infectious Disease"/>
            <person name="Wu L."/>
            <person name="Ma J."/>
        </authorList>
    </citation>
    <scope>NUCLEOTIDE SEQUENCE [LARGE SCALE GENOMIC DNA]</scope>
    <source>
        <strain evidence="8 9">CGMCC 1.12237</strain>
    </source>
</reference>
<keyword evidence="9" id="KW-1185">Reference proteome</keyword>
<feature type="region of interest" description="Disordered" evidence="5">
    <location>
        <begin position="557"/>
        <end position="589"/>
    </location>
</feature>
<gene>
    <name evidence="8" type="ORF">ACFPJ5_12165</name>
</gene>
<evidence type="ECO:0000313" key="8">
    <source>
        <dbReference type="EMBL" id="MFC5367689.1"/>
    </source>
</evidence>
<feature type="compositionally biased region" description="Basic and acidic residues" evidence="5">
    <location>
        <begin position="49"/>
        <end position="69"/>
    </location>
</feature>
<name>A0ABD5RCH3_9EURY</name>
<dbReference type="InterPro" id="IPR013656">
    <property type="entry name" value="PAS_4"/>
</dbReference>
<feature type="domain" description="PAS" evidence="7">
    <location>
        <begin position="88"/>
        <end position="136"/>
    </location>
</feature>
<dbReference type="SUPFAM" id="SSF58104">
    <property type="entry name" value="Methyl-accepting chemotaxis protein (MCP) signaling domain"/>
    <property type="match status" value="1"/>
</dbReference>
<dbReference type="CDD" id="cd11386">
    <property type="entry name" value="MCP_signal"/>
    <property type="match status" value="1"/>
</dbReference>
<dbReference type="Pfam" id="PF00015">
    <property type="entry name" value="MCPsignal"/>
    <property type="match status" value="1"/>
</dbReference>
<comment type="similarity">
    <text evidence="2">Belongs to the methyl-accepting chemotaxis (MCP) protein family.</text>
</comment>
<evidence type="ECO:0000256" key="1">
    <source>
        <dbReference type="ARBA" id="ARBA00023224"/>
    </source>
</evidence>
<evidence type="ECO:0000256" key="3">
    <source>
        <dbReference type="PROSITE-ProRule" id="PRU00284"/>
    </source>
</evidence>
<dbReference type="InterPro" id="IPR004089">
    <property type="entry name" value="MCPsignal_dom"/>
</dbReference>
<dbReference type="GO" id="GO:0007165">
    <property type="term" value="P:signal transduction"/>
    <property type="evidence" value="ECO:0007669"/>
    <property type="project" value="UniProtKB-KW"/>
</dbReference>
<comment type="caution">
    <text evidence="8">The sequence shown here is derived from an EMBL/GenBank/DDBJ whole genome shotgun (WGS) entry which is preliminary data.</text>
</comment>
<dbReference type="EMBL" id="JBHSKX010000002">
    <property type="protein sequence ID" value="MFC5367689.1"/>
    <property type="molecule type" value="Genomic_DNA"/>
</dbReference>
<dbReference type="SMART" id="SM00283">
    <property type="entry name" value="MA"/>
    <property type="match status" value="1"/>
</dbReference>
<evidence type="ECO:0000256" key="4">
    <source>
        <dbReference type="SAM" id="Coils"/>
    </source>
</evidence>
<feature type="coiled-coil region" evidence="4">
    <location>
        <begin position="427"/>
        <end position="454"/>
    </location>
</feature>
<evidence type="ECO:0000256" key="5">
    <source>
        <dbReference type="SAM" id="MobiDB-lite"/>
    </source>
</evidence>
<keyword evidence="4" id="KW-0175">Coiled coil</keyword>
<dbReference type="InterPro" id="IPR000014">
    <property type="entry name" value="PAS"/>
</dbReference>
<proteinExistence type="inferred from homology"/>
<feature type="compositionally biased region" description="Basic and acidic residues" evidence="5">
    <location>
        <begin position="1"/>
        <end position="12"/>
    </location>
</feature>
<dbReference type="RefSeq" id="WP_227229934.1">
    <property type="nucleotide sequence ID" value="NZ_JAJCVJ010000002.1"/>
</dbReference>
<dbReference type="PROSITE" id="PS50112">
    <property type="entry name" value="PAS"/>
    <property type="match status" value="1"/>
</dbReference>
<evidence type="ECO:0000259" key="6">
    <source>
        <dbReference type="PROSITE" id="PS50111"/>
    </source>
</evidence>
<dbReference type="AlphaFoldDB" id="A0ABD5RCH3"/>
<evidence type="ECO:0000256" key="2">
    <source>
        <dbReference type="ARBA" id="ARBA00029447"/>
    </source>
</evidence>
<dbReference type="PANTHER" id="PTHR32089">
    <property type="entry name" value="METHYL-ACCEPTING CHEMOTAXIS PROTEIN MCPB"/>
    <property type="match status" value="1"/>
</dbReference>